<keyword evidence="10" id="KW-0282">Flagellum</keyword>
<evidence type="ECO:0000259" key="7">
    <source>
        <dbReference type="Pfam" id="PF06429"/>
    </source>
</evidence>
<keyword evidence="10" id="KW-0966">Cell projection</keyword>
<keyword evidence="4 5" id="KW-0975">Bacterial flagellum</keyword>
<feature type="domain" description="Flagellar hook protein FlgE D2" evidence="8">
    <location>
        <begin position="170"/>
        <end position="306"/>
    </location>
</feature>
<dbReference type="InterPro" id="IPR037058">
    <property type="entry name" value="Falgellar_hook_FlgE_sf"/>
</dbReference>
<dbReference type="GO" id="GO:0009425">
    <property type="term" value="C:bacterial-type flagellum basal body"/>
    <property type="evidence" value="ECO:0007669"/>
    <property type="project" value="UniProtKB-SubCell"/>
</dbReference>
<evidence type="ECO:0000256" key="1">
    <source>
        <dbReference type="ARBA" id="ARBA00004117"/>
    </source>
</evidence>
<evidence type="ECO:0000259" key="8">
    <source>
        <dbReference type="Pfam" id="PF07559"/>
    </source>
</evidence>
<dbReference type="Gene3D" id="2.60.98.20">
    <property type="entry name" value="Flagellar hook protein FlgE"/>
    <property type="match status" value="1"/>
</dbReference>
<sequence>MSLYGVLRSGVSGMNAQGSRLATTADNIANANTVGYKRASTEFSSMVIGNSRSGSYQPAGVTTQTRYAIGEAGSYLSTTSGLDLAITGSGFFVVQDAGGTPYLTRAGSFVEQPDGTLKNAGGFTLLGYDLSAGTPSPSANSLTGLVPVNVNALGMTASPTTSGYITATLNSNADVIAAADAPSANAAGAEYTNKTSLTAYDNLGNQVMLDVYFTKTGSNEWEYAVFDRAGSTGGGFPYTATGTPAVGPVLSTGTLNFDPTNGKLTGPMIASFSVPNDGSTQTMTLDLSGMTQLGTTEFTPTGDTDGNAAQSVDSIEISNEGIVYAIFGDGTRKATFQIPLANVPSPDNLTPVAGNAYSISMNSGDPSLGFAGSSSFGVISSGSLEQSNADMATELTAMIEAQRGYTANSKVFQTGSDLLDVLVNLKR</sequence>
<dbReference type="Pfam" id="PF07559">
    <property type="entry name" value="FlgE_D2"/>
    <property type="match status" value="1"/>
</dbReference>
<dbReference type="InterPro" id="IPR001444">
    <property type="entry name" value="Flag_bb_rod_N"/>
</dbReference>
<dbReference type="InterPro" id="IPR053967">
    <property type="entry name" value="LlgE_F_G-like_D1"/>
</dbReference>
<evidence type="ECO:0000313" key="10">
    <source>
        <dbReference type="EMBL" id="SCM74955.1"/>
    </source>
</evidence>
<evidence type="ECO:0000256" key="2">
    <source>
        <dbReference type="ARBA" id="ARBA00009677"/>
    </source>
</evidence>
<comment type="subcellular location">
    <subcellularLocation>
        <location evidence="1 5">Bacterial flagellum basal body</location>
    </subcellularLocation>
</comment>
<dbReference type="GO" id="GO:0005829">
    <property type="term" value="C:cytosol"/>
    <property type="evidence" value="ECO:0007669"/>
    <property type="project" value="TreeGrafter"/>
</dbReference>
<dbReference type="PANTHER" id="PTHR30435:SF1">
    <property type="entry name" value="FLAGELLAR HOOK PROTEIN FLGE"/>
    <property type="match status" value="1"/>
</dbReference>
<dbReference type="InterPro" id="IPR037925">
    <property type="entry name" value="FlgE/F/G-like"/>
</dbReference>
<evidence type="ECO:0000259" key="9">
    <source>
        <dbReference type="Pfam" id="PF22692"/>
    </source>
</evidence>
<keyword evidence="10" id="KW-0969">Cilium</keyword>
<dbReference type="InterPro" id="IPR010930">
    <property type="entry name" value="Flg_bb/hook_C_dom"/>
</dbReference>
<gene>
    <name evidence="10" type="primary">flgE</name>
    <name evidence="10" type="ORF">KL86PLE_130416</name>
</gene>
<comment type="function">
    <text evidence="5">A flexible structure which links the flagellar filament to the drive apparatus in the basal body.</text>
</comment>
<evidence type="ECO:0000256" key="3">
    <source>
        <dbReference type="ARBA" id="ARBA00019015"/>
    </source>
</evidence>
<organism evidence="10">
    <name type="scientific">uncultured Pleomorphomonas sp</name>
    <dbReference type="NCBI Taxonomy" id="442121"/>
    <lineage>
        <taxon>Bacteria</taxon>
        <taxon>Pseudomonadati</taxon>
        <taxon>Pseudomonadota</taxon>
        <taxon>Alphaproteobacteria</taxon>
        <taxon>Hyphomicrobiales</taxon>
        <taxon>Pleomorphomonadaceae</taxon>
        <taxon>Pleomorphomonas</taxon>
        <taxon>environmental samples</taxon>
    </lineage>
</organism>
<dbReference type="SUPFAM" id="SSF117143">
    <property type="entry name" value="Flagellar hook protein flgE"/>
    <property type="match status" value="1"/>
</dbReference>
<dbReference type="Pfam" id="PF22692">
    <property type="entry name" value="LlgE_F_G_D1"/>
    <property type="match status" value="1"/>
</dbReference>
<dbReference type="EMBL" id="FMJD01000005">
    <property type="protein sequence ID" value="SCM74955.1"/>
    <property type="molecule type" value="Genomic_DNA"/>
</dbReference>
<proteinExistence type="inferred from homology"/>
<dbReference type="InterPro" id="IPR011491">
    <property type="entry name" value="FlgE_D2"/>
</dbReference>
<dbReference type="AlphaFoldDB" id="A0A212LBN4"/>
<dbReference type="InterPro" id="IPR020013">
    <property type="entry name" value="Flagellar_FlgE/F/G"/>
</dbReference>
<dbReference type="RefSeq" id="WP_288199871.1">
    <property type="nucleotide sequence ID" value="NZ_LT608334.1"/>
</dbReference>
<dbReference type="PROSITE" id="PS00588">
    <property type="entry name" value="FLAGELLA_BB_ROD"/>
    <property type="match status" value="1"/>
</dbReference>
<name>A0A212LBN4_9HYPH</name>
<dbReference type="NCBIfam" id="TIGR03506">
    <property type="entry name" value="FlgEFG_subfam"/>
    <property type="match status" value="1"/>
</dbReference>
<accession>A0A212LBN4</accession>
<evidence type="ECO:0000256" key="4">
    <source>
        <dbReference type="ARBA" id="ARBA00023143"/>
    </source>
</evidence>
<protein>
    <recommendedName>
        <fullName evidence="3 5">Flagellar hook protein FlgE</fullName>
    </recommendedName>
</protein>
<evidence type="ECO:0000259" key="6">
    <source>
        <dbReference type="Pfam" id="PF00460"/>
    </source>
</evidence>
<dbReference type="GO" id="GO:0071978">
    <property type="term" value="P:bacterial-type flagellum-dependent swarming motility"/>
    <property type="evidence" value="ECO:0007669"/>
    <property type="project" value="TreeGrafter"/>
</dbReference>
<comment type="similarity">
    <text evidence="2 5">Belongs to the flagella basal body rod proteins family.</text>
</comment>
<feature type="domain" description="Flagellar basal-body/hook protein C-terminal" evidence="7">
    <location>
        <begin position="381"/>
        <end position="425"/>
    </location>
</feature>
<dbReference type="PANTHER" id="PTHR30435">
    <property type="entry name" value="FLAGELLAR PROTEIN"/>
    <property type="match status" value="1"/>
</dbReference>
<dbReference type="Pfam" id="PF06429">
    <property type="entry name" value="Flg_bbr_C"/>
    <property type="match status" value="1"/>
</dbReference>
<feature type="domain" description="Flagellar basal body rod protein N-terminal" evidence="6">
    <location>
        <begin position="7"/>
        <end position="37"/>
    </location>
</feature>
<feature type="domain" description="Flagellar hook protein FlgE/F/G-like D1" evidence="9">
    <location>
        <begin position="85"/>
        <end position="127"/>
    </location>
</feature>
<dbReference type="GO" id="GO:0009424">
    <property type="term" value="C:bacterial-type flagellum hook"/>
    <property type="evidence" value="ECO:0007669"/>
    <property type="project" value="TreeGrafter"/>
</dbReference>
<dbReference type="InterPro" id="IPR019776">
    <property type="entry name" value="Flagellar_basal_body_rod_CS"/>
</dbReference>
<evidence type="ECO:0000256" key="5">
    <source>
        <dbReference type="RuleBase" id="RU362116"/>
    </source>
</evidence>
<dbReference type="Pfam" id="PF00460">
    <property type="entry name" value="Flg_bb_rod"/>
    <property type="match status" value="1"/>
</dbReference>
<reference evidence="10" key="1">
    <citation type="submission" date="2016-08" db="EMBL/GenBank/DDBJ databases">
        <authorList>
            <person name="Seilhamer J.J."/>
        </authorList>
    </citation>
    <scope>NUCLEOTIDE SEQUENCE</scope>
    <source>
        <strain evidence="10">86</strain>
    </source>
</reference>